<dbReference type="Proteomes" id="UP000008710">
    <property type="component" value="Plasmid pRHL2"/>
</dbReference>
<dbReference type="EMBL" id="CP000433">
    <property type="protein sequence ID" value="ABH00537.1"/>
    <property type="molecule type" value="Genomic_DNA"/>
</dbReference>
<feature type="domain" description="Major facilitator superfamily (MFS) profile" evidence="6">
    <location>
        <begin position="1"/>
        <end position="80"/>
    </location>
</feature>
<comment type="subcellular location">
    <subcellularLocation>
        <location evidence="1">Cell membrane</location>
        <topology evidence="1">Multi-pass membrane protein</topology>
    </subcellularLocation>
</comment>
<dbReference type="InterPro" id="IPR005828">
    <property type="entry name" value="MFS_sugar_transport-like"/>
</dbReference>
<name>Q0RVZ9_RHOJR</name>
<dbReference type="InterPro" id="IPR036259">
    <property type="entry name" value="MFS_trans_sf"/>
</dbReference>
<dbReference type="Gene3D" id="1.20.1250.20">
    <property type="entry name" value="MFS general substrate transporter like domains"/>
    <property type="match status" value="1"/>
</dbReference>
<dbReference type="Pfam" id="PF00083">
    <property type="entry name" value="Sugar_tr"/>
    <property type="match status" value="1"/>
</dbReference>
<evidence type="ECO:0000313" key="8">
    <source>
        <dbReference type="Proteomes" id="UP000008710"/>
    </source>
</evidence>
<dbReference type="InterPro" id="IPR020846">
    <property type="entry name" value="MFS_dom"/>
</dbReference>
<organism evidence="7 8">
    <name type="scientific">Rhodococcus jostii (strain RHA1)</name>
    <dbReference type="NCBI Taxonomy" id="101510"/>
    <lineage>
        <taxon>Bacteria</taxon>
        <taxon>Bacillati</taxon>
        <taxon>Actinomycetota</taxon>
        <taxon>Actinomycetes</taxon>
        <taxon>Mycobacteriales</taxon>
        <taxon>Nocardiaceae</taxon>
        <taxon>Rhodococcus</taxon>
    </lineage>
</organism>
<evidence type="ECO:0000259" key="6">
    <source>
        <dbReference type="PROSITE" id="PS50850"/>
    </source>
</evidence>
<evidence type="ECO:0000256" key="3">
    <source>
        <dbReference type="ARBA" id="ARBA00022989"/>
    </source>
</evidence>
<feature type="transmembrane region" description="Helical" evidence="5">
    <location>
        <begin position="55"/>
        <end position="76"/>
    </location>
</feature>
<evidence type="ECO:0000256" key="1">
    <source>
        <dbReference type="ARBA" id="ARBA00004651"/>
    </source>
</evidence>
<proteinExistence type="predicted"/>
<evidence type="ECO:0000313" key="7">
    <source>
        <dbReference type="EMBL" id="ABH00537.1"/>
    </source>
</evidence>
<dbReference type="GO" id="GO:0022857">
    <property type="term" value="F:transmembrane transporter activity"/>
    <property type="evidence" value="ECO:0007669"/>
    <property type="project" value="InterPro"/>
</dbReference>
<dbReference type="GO" id="GO:0005886">
    <property type="term" value="C:plasma membrane"/>
    <property type="evidence" value="ECO:0007669"/>
    <property type="project" value="UniProtKB-SubCell"/>
</dbReference>
<dbReference type="HOGENOM" id="CLU_2275293_0_0_11"/>
<dbReference type="RefSeq" id="WP_011600174.1">
    <property type="nucleotide sequence ID" value="NC_008270.1"/>
</dbReference>
<dbReference type="PROSITE" id="PS50850">
    <property type="entry name" value="MFS"/>
    <property type="match status" value="1"/>
</dbReference>
<keyword evidence="4 5" id="KW-0472">Membrane</keyword>
<evidence type="ECO:0000256" key="5">
    <source>
        <dbReference type="SAM" id="Phobius"/>
    </source>
</evidence>
<evidence type="ECO:0000256" key="4">
    <source>
        <dbReference type="ARBA" id="ARBA00023136"/>
    </source>
</evidence>
<keyword evidence="7" id="KW-0614">Plasmid</keyword>
<geneLocation type="plasmid" evidence="7 8">
    <name>pRHL2</name>
</geneLocation>
<sequence>MGCFAPILNTVMAESFPSNLRTTGSGVAFGSGRLSNLIVPFTVATVISTLGYAIVGWYILIAWLAVAALLVPLAIYKTRRLARLSQTVDTSENSAGDTTFVS</sequence>
<dbReference type="AlphaFoldDB" id="Q0RVZ9"/>
<dbReference type="SUPFAM" id="SSF103473">
    <property type="entry name" value="MFS general substrate transporter"/>
    <property type="match status" value="1"/>
</dbReference>
<gene>
    <name evidence="7" type="ordered locus">RHA1_ro10348</name>
</gene>
<protein>
    <recommendedName>
        <fullName evidence="6">Major facilitator superfamily (MFS) profile domain-containing protein</fullName>
    </recommendedName>
</protein>
<reference evidence="8" key="1">
    <citation type="journal article" date="2006" name="Proc. Natl. Acad. Sci. U.S.A.">
        <title>The complete genome of Rhodococcus sp. RHA1 provides insights into a catabolic powerhouse.</title>
        <authorList>
            <person name="McLeod M.P."/>
            <person name="Warren R.L."/>
            <person name="Hsiao W.W.L."/>
            <person name="Araki N."/>
            <person name="Myhre M."/>
            <person name="Fernandes C."/>
            <person name="Miyazawa D."/>
            <person name="Wong W."/>
            <person name="Lillquist A.L."/>
            <person name="Wang D."/>
            <person name="Dosanjh M."/>
            <person name="Hara H."/>
            <person name="Petrescu A."/>
            <person name="Morin R.D."/>
            <person name="Yang G."/>
            <person name="Stott J.M."/>
            <person name="Schein J.E."/>
            <person name="Shin H."/>
            <person name="Smailus D."/>
            <person name="Siddiqui A.S."/>
            <person name="Marra M.A."/>
            <person name="Jones S.J.M."/>
            <person name="Holt R."/>
            <person name="Brinkman F.S.L."/>
            <person name="Miyauchi K."/>
            <person name="Fukuda M."/>
            <person name="Davies J.E."/>
            <person name="Mohn W.W."/>
            <person name="Eltis L.D."/>
        </authorList>
    </citation>
    <scope>NUCLEOTIDE SEQUENCE [LARGE SCALE GENOMIC DNA]</scope>
    <source>
        <strain evidence="8">RHA1</strain>
    </source>
</reference>
<evidence type="ECO:0000256" key="2">
    <source>
        <dbReference type="ARBA" id="ARBA00022692"/>
    </source>
</evidence>
<accession>Q0RVZ9</accession>
<keyword evidence="3 5" id="KW-1133">Transmembrane helix</keyword>
<dbReference type="KEGG" id="rha:RHA1_ro10348"/>
<keyword evidence="2 5" id="KW-0812">Transmembrane</keyword>